<evidence type="ECO:0000256" key="1">
    <source>
        <dbReference type="SAM" id="Coils"/>
    </source>
</evidence>
<sequence length="442" mass="49230">MDPTASKLPDGTRRSWRHRMQSGDPRAGSKAGSMDCERVLTAAIDTIPGLESGHRLIIPRALRAASVALLTDMMDNPKRMSKLDHSLSAARLARVLVETATSMIRTDPPPSYTYTSGSRIWQEVLVELRRNRRSWNLKVAVSANKVRDIIRAFTRARKAFLANAGKSAFLTASVQGSQGFHSFLTVLDCWTEVSSQSDAMRASRGQNTAIVAVKREEQVEHLFGMAREPVNLAIPVRSTGRLFEQPAPAQTGNSTPAELREHDNLGTGKGTRTGSFEVPGPQERADSAFTDNLDELRALNLQVMCLEEDKKVLAADNQALNADSIKTQAKNLNSVLDKALKENDELRTSVQPDLTPFRLALLEERSKEEVDKDNTKLRTLVHKTKEKAKTLPVQLRYAQTAGAEERKRYQETHAQYHVQRSRALALERELEKVKSKRSEPTS</sequence>
<feature type="coiled-coil region" evidence="1">
    <location>
        <begin position="296"/>
        <end position="349"/>
    </location>
</feature>
<protein>
    <submittedName>
        <fullName evidence="3">Uncharacterized protein</fullName>
    </submittedName>
</protein>
<gene>
    <name evidence="3" type="ORF">BDP81DRAFT_398228</name>
</gene>
<dbReference type="GeneID" id="85473287"/>
<feature type="region of interest" description="Disordered" evidence="2">
    <location>
        <begin position="1"/>
        <end position="33"/>
    </location>
</feature>
<organism evidence="3 4">
    <name type="scientific">Colletotrichum phormii</name>
    <dbReference type="NCBI Taxonomy" id="359342"/>
    <lineage>
        <taxon>Eukaryota</taxon>
        <taxon>Fungi</taxon>
        <taxon>Dikarya</taxon>
        <taxon>Ascomycota</taxon>
        <taxon>Pezizomycotina</taxon>
        <taxon>Sordariomycetes</taxon>
        <taxon>Hypocreomycetidae</taxon>
        <taxon>Glomerellales</taxon>
        <taxon>Glomerellaceae</taxon>
        <taxon>Colletotrichum</taxon>
        <taxon>Colletotrichum acutatum species complex</taxon>
    </lineage>
</organism>
<name>A0AAI9ZJ89_9PEZI</name>
<dbReference type="Proteomes" id="UP001243989">
    <property type="component" value="Unassembled WGS sequence"/>
</dbReference>
<evidence type="ECO:0000313" key="4">
    <source>
        <dbReference type="Proteomes" id="UP001243989"/>
    </source>
</evidence>
<dbReference type="RefSeq" id="XP_060440575.1">
    <property type="nucleotide sequence ID" value="XM_060588425.1"/>
</dbReference>
<evidence type="ECO:0000313" key="3">
    <source>
        <dbReference type="EMBL" id="KAK1624580.1"/>
    </source>
</evidence>
<comment type="caution">
    <text evidence="3">The sequence shown here is derived from an EMBL/GenBank/DDBJ whole genome shotgun (WGS) entry which is preliminary data.</text>
</comment>
<evidence type="ECO:0000256" key="2">
    <source>
        <dbReference type="SAM" id="MobiDB-lite"/>
    </source>
</evidence>
<feature type="region of interest" description="Disordered" evidence="2">
    <location>
        <begin position="245"/>
        <end position="282"/>
    </location>
</feature>
<proteinExistence type="predicted"/>
<dbReference type="EMBL" id="JAHMHQ010000023">
    <property type="protein sequence ID" value="KAK1624580.1"/>
    <property type="molecule type" value="Genomic_DNA"/>
</dbReference>
<dbReference type="AlphaFoldDB" id="A0AAI9ZJ89"/>
<keyword evidence="4" id="KW-1185">Reference proteome</keyword>
<accession>A0AAI9ZJ89</accession>
<keyword evidence="1" id="KW-0175">Coiled coil</keyword>
<reference evidence="3" key="1">
    <citation type="submission" date="2021-06" db="EMBL/GenBank/DDBJ databases">
        <title>Comparative genomics, transcriptomics and evolutionary studies reveal genomic signatures of adaptation to plant cell wall in hemibiotrophic fungi.</title>
        <authorList>
            <consortium name="DOE Joint Genome Institute"/>
            <person name="Baroncelli R."/>
            <person name="Diaz J.F."/>
            <person name="Benocci T."/>
            <person name="Peng M."/>
            <person name="Battaglia E."/>
            <person name="Haridas S."/>
            <person name="Andreopoulos W."/>
            <person name="Labutti K."/>
            <person name="Pangilinan J."/>
            <person name="Floch G.L."/>
            <person name="Makela M.R."/>
            <person name="Henrissat B."/>
            <person name="Grigoriev I.V."/>
            <person name="Crouch J.A."/>
            <person name="De Vries R.P."/>
            <person name="Sukno S.A."/>
            <person name="Thon M.R."/>
        </authorList>
    </citation>
    <scope>NUCLEOTIDE SEQUENCE</scope>
    <source>
        <strain evidence="3">CBS 102054</strain>
    </source>
</reference>